<dbReference type="Gene3D" id="3.30.70.270">
    <property type="match status" value="1"/>
</dbReference>
<dbReference type="PANTHER" id="PTHR24559:SF435">
    <property type="entry name" value="RIBONUCLEASE H"/>
    <property type="match status" value="1"/>
</dbReference>
<proteinExistence type="predicted"/>
<dbReference type="InterPro" id="IPR000477">
    <property type="entry name" value="RT_dom"/>
</dbReference>
<evidence type="ECO:0000259" key="1">
    <source>
        <dbReference type="Pfam" id="PF00078"/>
    </source>
</evidence>
<name>A0A2G8L8P8_STIJA</name>
<dbReference type="CDD" id="cd01647">
    <property type="entry name" value="RT_LTR"/>
    <property type="match status" value="1"/>
</dbReference>
<keyword evidence="3" id="KW-1185">Reference proteome</keyword>
<protein>
    <recommendedName>
        <fullName evidence="1">Reverse transcriptase domain-containing protein</fullName>
    </recommendedName>
</protein>
<sequence>MRWDTTPVNVMVKLADVEIEAVIDTGSQMLNLGILQSLSITITHQSPIKAKVVQGVVKVAGKGKVRIPARSAIVLPVTGPVCSEVAEVIVEPVENLPAGVSVCCTLTFACKGHLNLQVVNLSEEEMWLNPRSSRTPLGKLQCATMVDDGSVNFEGMNRLNAAINFIQMDGEPDAESVKITLEWSLQWFITAVCGYRRLNEKTIKDSYPIPRIDESLDALHGAEWFSSIDLLVGYHQAAVDKADRCKTSFTTPFGLFEYNRMPIWVMQCTRNFPTPYASLLE</sequence>
<gene>
    <name evidence="2" type="ORF">BSL78_06429</name>
</gene>
<comment type="caution">
    <text evidence="2">The sequence shown here is derived from an EMBL/GenBank/DDBJ whole genome shotgun (WGS) entry which is preliminary data.</text>
</comment>
<reference evidence="2 3" key="1">
    <citation type="journal article" date="2017" name="PLoS Biol.">
        <title>The sea cucumber genome provides insights into morphological evolution and visceral regeneration.</title>
        <authorList>
            <person name="Zhang X."/>
            <person name="Sun L."/>
            <person name="Yuan J."/>
            <person name="Sun Y."/>
            <person name="Gao Y."/>
            <person name="Zhang L."/>
            <person name="Li S."/>
            <person name="Dai H."/>
            <person name="Hamel J.F."/>
            <person name="Liu C."/>
            <person name="Yu Y."/>
            <person name="Liu S."/>
            <person name="Lin W."/>
            <person name="Guo K."/>
            <person name="Jin S."/>
            <person name="Xu P."/>
            <person name="Storey K.B."/>
            <person name="Huan P."/>
            <person name="Zhang T."/>
            <person name="Zhou Y."/>
            <person name="Zhang J."/>
            <person name="Lin C."/>
            <person name="Li X."/>
            <person name="Xing L."/>
            <person name="Huo D."/>
            <person name="Sun M."/>
            <person name="Wang L."/>
            <person name="Mercier A."/>
            <person name="Li F."/>
            <person name="Yang H."/>
            <person name="Xiang J."/>
        </authorList>
    </citation>
    <scope>NUCLEOTIDE SEQUENCE [LARGE SCALE GENOMIC DNA]</scope>
    <source>
        <strain evidence="2">Shaxun</strain>
        <tissue evidence="2">Muscle</tissue>
    </source>
</reference>
<dbReference type="EMBL" id="MRZV01000168">
    <property type="protein sequence ID" value="PIK56643.1"/>
    <property type="molecule type" value="Genomic_DNA"/>
</dbReference>
<organism evidence="2 3">
    <name type="scientific">Stichopus japonicus</name>
    <name type="common">Sea cucumber</name>
    <dbReference type="NCBI Taxonomy" id="307972"/>
    <lineage>
        <taxon>Eukaryota</taxon>
        <taxon>Metazoa</taxon>
        <taxon>Echinodermata</taxon>
        <taxon>Eleutherozoa</taxon>
        <taxon>Echinozoa</taxon>
        <taxon>Holothuroidea</taxon>
        <taxon>Aspidochirotacea</taxon>
        <taxon>Aspidochirotida</taxon>
        <taxon>Stichopodidae</taxon>
        <taxon>Apostichopus</taxon>
    </lineage>
</organism>
<dbReference type="SUPFAM" id="SSF56672">
    <property type="entry name" value="DNA/RNA polymerases"/>
    <property type="match status" value="1"/>
</dbReference>
<dbReference type="InterPro" id="IPR043128">
    <property type="entry name" value="Rev_trsase/Diguanyl_cyclase"/>
</dbReference>
<feature type="domain" description="Reverse transcriptase" evidence="1">
    <location>
        <begin position="193"/>
        <end position="262"/>
    </location>
</feature>
<dbReference type="AlphaFoldDB" id="A0A2G8L8P8"/>
<dbReference type="Pfam" id="PF00078">
    <property type="entry name" value="RVT_1"/>
    <property type="match status" value="1"/>
</dbReference>
<accession>A0A2G8L8P8</accession>
<evidence type="ECO:0000313" key="2">
    <source>
        <dbReference type="EMBL" id="PIK56643.1"/>
    </source>
</evidence>
<dbReference type="InterPro" id="IPR043502">
    <property type="entry name" value="DNA/RNA_pol_sf"/>
</dbReference>
<dbReference type="STRING" id="307972.A0A2G8L8P8"/>
<dbReference type="OrthoDB" id="6252987at2759"/>
<evidence type="ECO:0000313" key="3">
    <source>
        <dbReference type="Proteomes" id="UP000230750"/>
    </source>
</evidence>
<dbReference type="Proteomes" id="UP000230750">
    <property type="component" value="Unassembled WGS sequence"/>
</dbReference>
<dbReference type="InterPro" id="IPR053134">
    <property type="entry name" value="RNA-dir_DNA_polymerase"/>
</dbReference>
<dbReference type="PANTHER" id="PTHR24559">
    <property type="entry name" value="TRANSPOSON TY3-I GAG-POL POLYPROTEIN"/>
    <property type="match status" value="1"/>
</dbReference>
<dbReference type="Gene3D" id="3.10.10.10">
    <property type="entry name" value="HIV Type 1 Reverse Transcriptase, subunit A, domain 1"/>
    <property type="match status" value="1"/>
</dbReference>